<dbReference type="AlphaFoldDB" id="A0A813Y3Y5"/>
<dbReference type="OrthoDB" id="10054464at2759"/>
<keyword evidence="1" id="KW-1133">Transmembrane helix</keyword>
<dbReference type="Proteomes" id="UP000663877">
    <property type="component" value="Unassembled WGS sequence"/>
</dbReference>
<dbReference type="EMBL" id="CAJNOI010000029">
    <property type="protein sequence ID" value="CAF0875200.1"/>
    <property type="molecule type" value="Genomic_DNA"/>
</dbReference>
<evidence type="ECO:0000313" key="3">
    <source>
        <dbReference type="EMBL" id="CAF0963793.1"/>
    </source>
</evidence>
<dbReference type="EMBL" id="CAJNOM010000065">
    <property type="protein sequence ID" value="CAF0963793.1"/>
    <property type="molecule type" value="Genomic_DNA"/>
</dbReference>
<reference evidence="2" key="1">
    <citation type="submission" date="2021-02" db="EMBL/GenBank/DDBJ databases">
        <authorList>
            <person name="Nowell W R."/>
        </authorList>
    </citation>
    <scope>NUCLEOTIDE SEQUENCE</scope>
</reference>
<sequence>MKRTNRVEPLNIDASQLSYAAMIISTQMEIIRRVEVMPTVDKSFKIIRLHPNLCQSRPTSWFIGCLFLTTGILALSITIIGLIITFETRTNGIERYDLGDLHYGINNMNQVNFSSNTYLSNLNKIFVEKYLSNQLVNESGFRNLVIDRVFVRNQFNTHTCETIFIIENIQVYFDECFVCKQERNLVLYHSFFNITSFQQPLHLILNNFNILAHICSTPNSSHSSKNNTNSKSMSTYLETSTQISRTKFTSTNTILSTNPFERIIDSISTNNHPVETTEESLSFTTDHVPTTSKHLETTTQFLTSLKLTSNRRSSTTTNTNLFQKPPASIFQFLPFRPSTTNFHRQKTLFKRSK</sequence>
<organism evidence="2 5">
    <name type="scientific">Adineta steineri</name>
    <dbReference type="NCBI Taxonomy" id="433720"/>
    <lineage>
        <taxon>Eukaryota</taxon>
        <taxon>Metazoa</taxon>
        <taxon>Spiralia</taxon>
        <taxon>Gnathifera</taxon>
        <taxon>Rotifera</taxon>
        <taxon>Eurotatoria</taxon>
        <taxon>Bdelloidea</taxon>
        <taxon>Adinetida</taxon>
        <taxon>Adinetidae</taxon>
        <taxon>Adineta</taxon>
    </lineage>
</organism>
<proteinExistence type="predicted"/>
<dbReference type="Proteomes" id="UP000663832">
    <property type="component" value="Unassembled WGS sequence"/>
</dbReference>
<accession>A0A813Y3Y5</accession>
<gene>
    <name evidence="2" type="ORF">BJG266_LOCUS9119</name>
    <name evidence="3" type="ORF">QVE165_LOCUS12928</name>
</gene>
<keyword evidence="1" id="KW-0472">Membrane</keyword>
<evidence type="ECO:0000313" key="4">
    <source>
        <dbReference type="Proteomes" id="UP000663832"/>
    </source>
</evidence>
<name>A0A813Y3Y5_9BILA</name>
<evidence type="ECO:0000313" key="5">
    <source>
        <dbReference type="Proteomes" id="UP000663877"/>
    </source>
</evidence>
<keyword evidence="1" id="KW-0812">Transmembrane</keyword>
<evidence type="ECO:0000256" key="1">
    <source>
        <dbReference type="SAM" id="Phobius"/>
    </source>
</evidence>
<protein>
    <submittedName>
        <fullName evidence="2">Uncharacterized protein</fullName>
    </submittedName>
</protein>
<keyword evidence="4" id="KW-1185">Reference proteome</keyword>
<comment type="caution">
    <text evidence="2">The sequence shown here is derived from an EMBL/GenBank/DDBJ whole genome shotgun (WGS) entry which is preliminary data.</text>
</comment>
<feature type="transmembrane region" description="Helical" evidence="1">
    <location>
        <begin position="61"/>
        <end position="86"/>
    </location>
</feature>
<evidence type="ECO:0000313" key="2">
    <source>
        <dbReference type="EMBL" id="CAF0875200.1"/>
    </source>
</evidence>